<gene>
    <name evidence="2" type="ORF">QYM36_002103</name>
</gene>
<dbReference type="AlphaFoldDB" id="A0AA88L9Q9"/>
<organism evidence="2 3">
    <name type="scientific">Artemia franciscana</name>
    <name type="common">Brine shrimp</name>
    <name type="synonym">Artemia sanfranciscana</name>
    <dbReference type="NCBI Taxonomy" id="6661"/>
    <lineage>
        <taxon>Eukaryota</taxon>
        <taxon>Metazoa</taxon>
        <taxon>Ecdysozoa</taxon>
        <taxon>Arthropoda</taxon>
        <taxon>Crustacea</taxon>
        <taxon>Branchiopoda</taxon>
        <taxon>Anostraca</taxon>
        <taxon>Artemiidae</taxon>
        <taxon>Artemia</taxon>
    </lineage>
</organism>
<feature type="coiled-coil region" evidence="1">
    <location>
        <begin position="5"/>
        <end position="56"/>
    </location>
</feature>
<protein>
    <submittedName>
        <fullName evidence="2">Uncharacterized protein</fullName>
    </submittedName>
</protein>
<accession>A0AA88L9Q9</accession>
<evidence type="ECO:0000313" key="2">
    <source>
        <dbReference type="EMBL" id="KAK2723643.1"/>
    </source>
</evidence>
<dbReference type="Proteomes" id="UP001187531">
    <property type="component" value="Unassembled WGS sequence"/>
</dbReference>
<evidence type="ECO:0000313" key="3">
    <source>
        <dbReference type="Proteomes" id="UP001187531"/>
    </source>
</evidence>
<name>A0AA88L9Q9_ARTSF</name>
<dbReference type="EMBL" id="JAVRJZ010000004">
    <property type="protein sequence ID" value="KAK2723643.1"/>
    <property type="molecule type" value="Genomic_DNA"/>
</dbReference>
<proteinExistence type="predicted"/>
<keyword evidence="3" id="KW-1185">Reference proteome</keyword>
<reference evidence="2" key="1">
    <citation type="submission" date="2023-07" db="EMBL/GenBank/DDBJ databases">
        <title>Chromosome-level genome assembly of Artemia franciscana.</title>
        <authorList>
            <person name="Jo E."/>
        </authorList>
    </citation>
    <scope>NUCLEOTIDE SEQUENCE</scope>
    <source>
        <tissue evidence="2">Whole body</tissue>
    </source>
</reference>
<evidence type="ECO:0000256" key="1">
    <source>
        <dbReference type="SAM" id="Coils"/>
    </source>
</evidence>
<comment type="caution">
    <text evidence="2">The sequence shown here is derived from an EMBL/GenBank/DDBJ whole genome shotgun (WGS) entry which is preliminary data.</text>
</comment>
<sequence>MRKDIIKLKMLVDKDEETKAKLEAEKLTSSKTIEDVEEINKEISTVNTSLKQKRQQWKNLQKLLDIVEVDEVIETGSDRKPTAPVITTQPESSDFKLEKLDDFPTITVDSARSREFSWYERVGICCTSCCVQIFEAFGSCCSKPKLNLEVPGAHVQLN</sequence>
<keyword evidence="1" id="KW-0175">Coiled coil</keyword>